<dbReference type="AlphaFoldDB" id="A0A2T0RNF7"/>
<feature type="chain" id="PRO_5015573608" description="High-affinity zinc uptake system protein ZnuA" evidence="7">
    <location>
        <begin position="22"/>
        <end position="346"/>
    </location>
</feature>
<dbReference type="InterPro" id="IPR050492">
    <property type="entry name" value="Bact_metal-bind_prot9"/>
</dbReference>
<dbReference type="PANTHER" id="PTHR42953:SF3">
    <property type="entry name" value="HIGH-AFFINITY ZINC UPTAKE SYSTEM PROTEIN ZNUA"/>
    <property type="match status" value="1"/>
</dbReference>
<sequence>MIRLSSGISALALSISAPAWAEVPNVVADFAPVQSLVAQVMGDLADPNVILPPGASPHSHAMRPSEARVLSRADIVFWVGEDLTPWMDRALETLAPDAHKVELLEVEGTVLREFRTGATFDAHDHEHEGSETDHDDRGHDDHSDHDEGADHDDHADHDRHTGDDDHAAEAHHAHDGHAHDPHAWLDPENGRRWLAAIADTLSEADPENADTYAANAQAGIDGLTALQAELAEELSPIRNLSFVVFHDAFQYFERRFGLNAAGAITLGDASDPSAARLTEVRDAIVSLDVTCVAAEPQFNPDLINAVAEGAGVTTTVLDPAGLGLEDGPTLYPDLLRGIASGLLACR</sequence>
<keyword evidence="4 7" id="KW-0732">Signal</keyword>
<keyword evidence="5" id="KW-0406">Ion transport</keyword>
<evidence type="ECO:0000256" key="6">
    <source>
        <dbReference type="SAM" id="MobiDB-lite"/>
    </source>
</evidence>
<protein>
    <recommendedName>
        <fullName evidence="2">High-affinity zinc uptake system protein ZnuA</fullName>
    </recommendedName>
</protein>
<keyword evidence="5" id="KW-0864">Zinc transport</keyword>
<dbReference type="Pfam" id="PF01297">
    <property type="entry name" value="ZnuA"/>
    <property type="match status" value="1"/>
</dbReference>
<dbReference type="GO" id="GO:0046872">
    <property type="term" value="F:metal ion binding"/>
    <property type="evidence" value="ECO:0007669"/>
    <property type="project" value="InterPro"/>
</dbReference>
<feature type="signal peptide" evidence="7">
    <location>
        <begin position="1"/>
        <end position="21"/>
    </location>
</feature>
<evidence type="ECO:0000313" key="8">
    <source>
        <dbReference type="EMBL" id="PRY22667.1"/>
    </source>
</evidence>
<evidence type="ECO:0000256" key="3">
    <source>
        <dbReference type="ARBA" id="ARBA00022448"/>
    </source>
</evidence>
<comment type="caution">
    <text evidence="8">The sequence shown here is derived from an EMBL/GenBank/DDBJ whole genome shotgun (WGS) entry which is preliminary data.</text>
</comment>
<feature type="region of interest" description="Disordered" evidence="6">
    <location>
        <begin position="119"/>
        <end position="186"/>
    </location>
</feature>
<evidence type="ECO:0000256" key="2">
    <source>
        <dbReference type="ARBA" id="ARBA00015915"/>
    </source>
</evidence>
<dbReference type="GO" id="GO:0006829">
    <property type="term" value="P:zinc ion transport"/>
    <property type="evidence" value="ECO:0007669"/>
    <property type="project" value="UniProtKB-KW"/>
</dbReference>
<evidence type="ECO:0000256" key="7">
    <source>
        <dbReference type="SAM" id="SignalP"/>
    </source>
</evidence>
<evidence type="ECO:0000256" key="4">
    <source>
        <dbReference type="ARBA" id="ARBA00022729"/>
    </source>
</evidence>
<name>A0A2T0RNF7_9RHOB</name>
<dbReference type="InterPro" id="IPR006127">
    <property type="entry name" value="ZnuA-like"/>
</dbReference>
<dbReference type="Proteomes" id="UP000239480">
    <property type="component" value="Unassembled WGS sequence"/>
</dbReference>
<keyword evidence="3" id="KW-0813">Transport</keyword>
<dbReference type="RefSeq" id="WP_106205735.1">
    <property type="nucleotide sequence ID" value="NZ_PVTD01000006.1"/>
</dbReference>
<keyword evidence="5" id="KW-0862">Zinc</keyword>
<accession>A0A2T0RNF7</accession>
<dbReference type="EMBL" id="PVTD01000006">
    <property type="protein sequence ID" value="PRY22667.1"/>
    <property type="molecule type" value="Genomic_DNA"/>
</dbReference>
<dbReference type="Gene3D" id="3.40.50.1980">
    <property type="entry name" value="Nitrogenase molybdenum iron protein domain"/>
    <property type="match status" value="2"/>
</dbReference>
<evidence type="ECO:0000256" key="5">
    <source>
        <dbReference type="ARBA" id="ARBA00022906"/>
    </source>
</evidence>
<keyword evidence="9" id="KW-1185">Reference proteome</keyword>
<dbReference type="OrthoDB" id="7346865at2"/>
<dbReference type="SUPFAM" id="SSF53807">
    <property type="entry name" value="Helical backbone' metal receptor"/>
    <property type="match status" value="1"/>
</dbReference>
<comment type="similarity">
    <text evidence="1">Belongs to the bacterial solute-binding protein 9 family.</text>
</comment>
<reference evidence="8 9" key="1">
    <citation type="submission" date="2018-03" db="EMBL/GenBank/DDBJ databases">
        <title>Genomic Encyclopedia of Archaeal and Bacterial Type Strains, Phase II (KMG-II): from individual species to whole genera.</title>
        <authorList>
            <person name="Goeker M."/>
        </authorList>
    </citation>
    <scope>NUCLEOTIDE SEQUENCE [LARGE SCALE GENOMIC DNA]</scope>
    <source>
        <strain evidence="8 9">DSM 29328</strain>
    </source>
</reference>
<evidence type="ECO:0000313" key="9">
    <source>
        <dbReference type="Proteomes" id="UP000239480"/>
    </source>
</evidence>
<evidence type="ECO:0000256" key="1">
    <source>
        <dbReference type="ARBA" id="ARBA00011028"/>
    </source>
</evidence>
<proteinExistence type="inferred from homology"/>
<dbReference type="PANTHER" id="PTHR42953">
    <property type="entry name" value="HIGH-AFFINITY ZINC UPTAKE SYSTEM PROTEIN ZNUA-RELATED"/>
    <property type="match status" value="1"/>
</dbReference>
<gene>
    <name evidence="8" type="ORF">CLV78_106208</name>
</gene>
<organism evidence="8 9">
    <name type="scientific">Aliiruegeria haliotis</name>
    <dbReference type="NCBI Taxonomy" id="1280846"/>
    <lineage>
        <taxon>Bacteria</taxon>
        <taxon>Pseudomonadati</taxon>
        <taxon>Pseudomonadota</taxon>
        <taxon>Alphaproteobacteria</taxon>
        <taxon>Rhodobacterales</taxon>
        <taxon>Roseobacteraceae</taxon>
        <taxon>Aliiruegeria</taxon>
    </lineage>
</organism>